<dbReference type="GeneTree" id="ENSGT00940000163763"/>
<dbReference type="SUPFAM" id="SSF51735">
    <property type="entry name" value="NAD(P)-binding Rossmann-fold domains"/>
    <property type="match status" value="1"/>
</dbReference>
<protein>
    <submittedName>
        <fullName evidence="4">Uncharacterized protein</fullName>
    </submittedName>
</protein>
<proteinExistence type="inferred from homology"/>
<dbReference type="InterPro" id="IPR036291">
    <property type="entry name" value="NAD(P)-bd_dom_sf"/>
</dbReference>
<feature type="region of interest" description="Disordered" evidence="3">
    <location>
        <begin position="714"/>
        <end position="755"/>
    </location>
</feature>
<name>A0A8C2T4K4_COTJA</name>
<feature type="region of interest" description="Disordered" evidence="3">
    <location>
        <begin position="176"/>
        <end position="195"/>
    </location>
</feature>
<evidence type="ECO:0000313" key="5">
    <source>
        <dbReference type="Proteomes" id="UP000694412"/>
    </source>
</evidence>
<organism evidence="4 5">
    <name type="scientific">Coturnix japonica</name>
    <name type="common">Japanese quail</name>
    <name type="synonym">Coturnix coturnix japonica</name>
    <dbReference type="NCBI Taxonomy" id="93934"/>
    <lineage>
        <taxon>Eukaryota</taxon>
        <taxon>Metazoa</taxon>
        <taxon>Chordata</taxon>
        <taxon>Craniata</taxon>
        <taxon>Vertebrata</taxon>
        <taxon>Euteleostomi</taxon>
        <taxon>Archelosauria</taxon>
        <taxon>Archosauria</taxon>
        <taxon>Dinosauria</taxon>
        <taxon>Saurischia</taxon>
        <taxon>Theropoda</taxon>
        <taxon>Coelurosauria</taxon>
        <taxon>Aves</taxon>
        <taxon>Neognathae</taxon>
        <taxon>Galloanserae</taxon>
        <taxon>Galliformes</taxon>
        <taxon>Phasianidae</taxon>
        <taxon>Perdicinae</taxon>
        <taxon>Coturnix</taxon>
    </lineage>
</organism>
<comment type="similarity">
    <text evidence="1">Belongs to the short-chain dehydrogenases/reductases (SDR) family.</text>
</comment>
<dbReference type="Pfam" id="PF00106">
    <property type="entry name" value="adh_short"/>
    <property type="match status" value="1"/>
</dbReference>
<evidence type="ECO:0000256" key="1">
    <source>
        <dbReference type="ARBA" id="ARBA00006484"/>
    </source>
</evidence>
<dbReference type="Gene3D" id="3.40.50.720">
    <property type="entry name" value="NAD(P)-binding Rossmann-like Domain"/>
    <property type="match status" value="1"/>
</dbReference>
<feature type="region of interest" description="Disordered" evidence="3">
    <location>
        <begin position="284"/>
        <end position="346"/>
    </location>
</feature>
<keyword evidence="5" id="KW-1185">Reference proteome</keyword>
<sequence>MLPGLCVPRSRCPAVHCQPGSAPIRAAARSRFTAPRPDSAPAGLTTLRGCRGWGSRPWTQRGSVCRAFPAPCPRCSPRSAGAQGGCACPGLHPTPVGSCPLSAPTHGRTGPVLPCGLLCCAVPTSCQRCPFRRPTAAPSRPLCAPFLPGADAPLPRSAVLFGAELPAVPVCGSRSHLPRPGAAPPGGRGPHGSHGLRAASRCVTGIGKCVAMELARRNARTILACRSRERGQAALEEIRAATGNPNVVLRLLDSSSMASVRAFAGQVLREEKRLDVLVNNAAVTGTTPAHRDPAATPPRPHRPRASCRAALRNHGRGAGTDLRHQLPGPVPAHQPAAGPDEGVGARPHRHRVVVPAQRGQRGRPVPHRAGATRGLRPHLQQHQAHERPLQRGAGAAPAGHGWVLGRDGSCWATLCCAMLCRAILCHAVPYCAVPCCAMLCHIVPCHIVPCCAVLCRAMLCHAVPYCAVPYCAMLCCAVLCCAELCRVVPYCAARCCAVPCHVVPCSAEQYCAMPCHAMLCHAMLCHAMLCHAMLCCAILCCAPIAFGCRLPGTEAPQGCPPIPTAQQCRGSGPTGGLQGLSPLGTPRDPHGHGLGGGCIPVGSGPFLLPWLGADPQPYFFGAVPLWGALPAVGQMLTVPPRRGDRQQPEPRRGEHRHHAQLQLGAARPLLPHQPLPQVGAAGRRQHHLLRRLGGGLGHLGEILRQRLQPHAALRSRPGRGAGPQTLGGVGAADGAEPVGAAAPGPPFPVGAATGR</sequence>
<evidence type="ECO:0000256" key="3">
    <source>
        <dbReference type="SAM" id="MobiDB-lite"/>
    </source>
</evidence>
<feature type="compositionally biased region" description="Basic and acidic residues" evidence="3">
    <location>
        <begin position="641"/>
        <end position="652"/>
    </location>
</feature>
<evidence type="ECO:0000256" key="2">
    <source>
        <dbReference type="ARBA" id="ARBA00023002"/>
    </source>
</evidence>
<dbReference type="InterPro" id="IPR002347">
    <property type="entry name" value="SDR_fam"/>
</dbReference>
<dbReference type="AlphaFoldDB" id="A0A8C2T4K4"/>
<dbReference type="GO" id="GO:0016491">
    <property type="term" value="F:oxidoreductase activity"/>
    <property type="evidence" value="ECO:0007669"/>
    <property type="project" value="UniProtKB-KW"/>
</dbReference>
<dbReference type="Proteomes" id="UP000694412">
    <property type="component" value="Unassembled WGS sequence"/>
</dbReference>
<accession>A0A8C2T4K4</accession>
<feature type="compositionally biased region" description="Low complexity" evidence="3">
    <location>
        <begin position="732"/>
        <end position="742"/>
    </location>
</feature>
<feature type="region of interest" description="Disordered" evidence="3">
    <location>
        <begin position="638"/>
        <end position="659"/>
    </location>
</feature>
<dbReference type="PANTHER" id="PTHR43157:SF30">
    <property type="entry name" value="RETINOL DEHYDROGENASE 11-LIKE"/>
    <property type="match status" value="1"/>
</dbReference>
<evidence type="ECO:0000313" key="4">
    <source>
        <dbReference type="Ensembl" id="ENSCJPP00005007431.1"/>
    </source>
</evidence>
<dbReference type="Ensembl" id="ENSCJPT00005011525.1">
    <property type="protein sequence ID" value="ENSCJPP00005007431.1"/>
    <property type="gene ID" value="ENSCJPG00005006854.1"/>
</dbReference>
<keyword evidence="2" id="KW-0560">Oxidoreductase</keyword>
<feature type="compositionally biased region" description="Basic residues" evidence="3">
    <location>
        <begin position="299"/>
        <end position="315"/>
    </location>
</feature>
<dbReference type="PANTHER" id="PTHR43157">
    <property type="entry name" value="PHOSPHATIDYLINOSITOL-GLYCAN BIOSYNTHESIS CLASS F PROTEIN-RELATED"/>
    <property type="match status" value="1"/>
</dbReference>
<feature type="compositionally biased region" description="Gly residues" evidence="3">
    <location>
        <begin position="719"/>
        <end position="731"/>
    </location>
</feature>
<reference evidence="4" key="1">
    <citation type="submission" date="2025-08" db="UniProtKB">
        <authorList>
            <consortium name="Ensembl"/>
        </authorList>
    </citation>
    <scope>IDENTIFICATION</scope>
</reference>
<reference evidence="4" key="2">
    <citation type="submission" date="2025-09" db="UniProtKB">
        <authorList>
            <consortium name="Ensembl"/>
        </authorList>
    </citation>
    <scope>IDENTIFICATION</scope>
</reference>